<feature type="compositionally biased region" description="Polar residues" evidence="1">
    <location>
        <begin position="53"/>
        <end position="69"/>
    </location>
</feature>
<dbReference type="AlphaFoldDB" id="A0A843TVW3"/>
<feature type="region of interest" description="Disordered" evidence="1">
    <location>
        <begin position="122"/>
        <end position="415"/>
    </location>
</feature>
<feature type="compositionally biased region" description="Polar residues" evidence="1">
    <location>
        <begin position="181"/>
        <end position="190"/>
    </location>
</feature>
<dbReference type="EMBL" id="NMUH01000170">
    <property type="protein sequence ID" value="MQL73514.1"/>
    <property type="molecule type" value="Genomic_DNA"/>
</dbReference>
<organism evidence="2 3">
    <name type="scientific">Colocasia esculenta</name>
    <name type="common">Wild taro</name>
    <name type="synonym">Arum esculentum</name>
    <dbReference type="NCBI Taxonomy" id="4460"/>
    <lineage>
        <taxon>Eukaryota</taxon>
        <taxon>Viridiplantae</taxon>
        <taxon>Streptophyta</taxon>
        <taxon>Embryophyta</taxon>
        <taxon>Tracheophyta</taxon>
        <taxon>Spermatophyta</taxon>
        <taxon>Magnoliopsida</taxon>
        <taxon>Liliopsida</taxon>
        <taxon>Araceae</taxon>
        <taxon>Aroideae</taxon>
        <taxon>Colocasieae</taxon>
        <taxon>Colocasia</taxon>
    </lineage>
</organism>
<accession>A0A843TVW3</accession>
<evidence type="ECO:0000313" key="3">
    <source>
        <dbReference type="Proteomes" id="UP000652761"/>
    </source>
</evidence>
<evidence type="ECO:0000256" key="1">
    <source>
        <dbReference type="SAM" id="MobiDB-lite"/>
    </source>
</evidence>
<comment type="caution">
    <text evidence="2">The sequence shown here is derived from an EMBL/GenBank/DDBJ whole genome shotgun (WGS) entry which is preliminary data.</text>
</comment>
<dbReference type="Proteomes" id="UP000652761">
    <property type="component" value="Unassembled WGS sequence"/>
</dbReference>
<protein>
    <submittedName>
        <fullName evidence="2">Uncharacterized protein</fullName>
    </submittedName>
</protein>
<reference evidence="2" key="1">
    <citation type="submission" date="2017-07" db="EMBL/GenBank/DDBJ databases">
        <title>Taro Niue Genome Assembly and Annotation.</title>
        <authorList>
            <person name="Atibalentja N."/>
            <person name="Keating K."/>
            <person name="Fields C.J."/>
        </authorList>
    </citation>
    <scope>NUCLEOTIDE SEQUENCE</scope>
    <source>
        <strain evidence="2">Niue_2</strain>
        <tissue evidence="2">Leaf</tissue>
    </source>
</reference>
<keyword evidence="3" id="KW-1185">Reference proteome</keyword>
<proteinExistence type="predicted"/>
<name>A0A843TVW3_COLES</name>
<gene>
    <name evidence="2" type="ORF">Taro_005851</name>
</gene>
<feature type="compositionally biased region" description="Basic and acidic residues" evidence="1">
    <location>
        <begin position="22"/>
        <end position="41"/>
    </location>
</feature>
<feature type="compositionally biased region" description="Basic and acidic residues" evidence="1">
    <location>
        <begin position="140"/>
        <end position="151"/>
    </location>
</feature>
<evidence type="ECO:0000313" key="2">
    <source>
        <dbReference type="EMBL" id="MQL73514.1"/>
    </source>
</evidence>
<feature type="compositionally biased region" description="Polar residues" evidence="1">
    <location>
        <begin position="330"/>
        <end position="340"/>
    </location>
</feature>
<feature type="compositionally biased region" description="Polar residues" evidence="1">
    <location>
        <begin position="256"/>
        <end position="283"/>
    </location>
</feature>
<feature type="compositionally biased region" description="Polar residues" evidence="1">
    <location>
        <begin position="122"/>
        <end position="139"/>
    </location>
</feature>
<feature type="region of interest" description="Disordered" evidence="1">
    <location>
        <begin position="1"/>
        <end position="110"/>
    </location>
</feature>
<feature type="compositionally biased region" description="Polar residues" evidence="1">
    <location>
        <begin position="100"/>
        <end position="110"/>
    </location>
</feature>
<sequence>MHTSATQYHSGALPPRATNGKQGKETHTISLFHQREGDKTTAQDWHFHKKHSPPNTHYTHQTTIWASTQDARKQSKLPAPWGHTKSTSTVKKTWKRTTRQAGQRNSQMHGQVHNALTENAQADCNTDSPTGNNDSSSLQREQRQPKQHEAALGRTSTKSAKSHPGRTSPERSPTKRHTSNHRGNTTYGNNRNEHGTALGETLTRTTTNGYGKPHQNIGQPSDAPQPRGQCNSNQKRAQHSSRETSLPPEPTEKDSGSTSPELTTSQHQADNNHRQVSQRSTNDATRHTERLLNNADQAEHSAQRRTNKRPPTQDQHNTHRNNKGAANKAETPSTNSTDNSAPVKATPHAGSLSLSGTHTPNAPKTTRSTAPGLACKRPPYGEDHCQRVHRQPRRYGTNTPSDHTRHARGTATTAT</sequence>
<feature type="compositionally biased region" description="Low complexity" evidence="1">
    <location>
        <begin position="195"/>
        <end position="211"/>
    </location>
</feature>
<feature type="compositionally biased region" description="Polar residues" evidence="1">
    <location>
        <begin position="352"/>
        <end position="369"/>
    </location>
</feature>